<dbReference type="EMBL" id="SJPQ01000002">
    <property type="protein sequence ID" value="TWT88653.1"/>
    <property type="molecule type" value="Genomic_DNA"/>
</dbReference>
<name>A0A5C5ZQS8_9BACT</name>
<accession>A0A5C5ZQS8</accession>
<proteinExistence type="predicted"/>
<organism evidence="1 2">
    <name type="scientific">Pseudobythopirellula maris</name>
    <dbReference type="NCBI Taxonomy" id="2527991"/>
    <lineage>
        <taxon>Bacteria</taxon>
        <taxon>Pseudomonadati</taxon>
        <taxon>Planctomycetota</taxon>
        <taxon>Planctomycetia</taxon>
        <taxon>Pirellulales</taxon>
        <taxon>Lacipirellulaceae</taxon>
        <taxon>Pseudobythopirellula</taxon>
    </lineage>
</organism>
<evidence type="ECO:0000313" key="2">
    <source>
        <dbReference type="Proteomes" id="UP000315440"/>
    </source>
</evidence>
<dbReference type="Proteomes" id="UP000315440">
    <property type="component" value="Unassembled WGS sequence"/>
</dbReference>
<sequence>MAKKTLRLAVVRSSVAWRVGLGFACLGVLATVALGVGDALQWMTTAGDPPTDLVVRRGLFAIATAVDRPLLQFAAAGAAAALFARFRQQSLS</sequence>
<gene>
    <name evidence="1" type="ORF">Mal64_21400</name>
</gene>
<keyword evidence="2" id="KW-1185">Reference proteome</keyword>
<reference evidence="1 2" key="1">
    <citation type="submission" date="2019-02" db="EMBL/GenBank/DDBJ databases">
        <title>Deep-cultivation of Planctomycetes and their phenomic and genomic characterization uncovers novel biology.</title>
        <authorList>
            <person name="Wiegand S."/>
            <person name="Jogler M."/>
            <person name="Boedeker C."/>
            <person name="Pinto D."/>
            <person name="Vollmers J."/>
            <person name="Rivas-Marin E."/>
            <person name="Kohn T."/>
            <person name="Peeters S.H."/>
            <person name="Heuer A."/>
            <person name="Rast P."/>
            <person name="Oberbeckmann S."/>
            <person name="Bunk B."/>
            <person name="Jeske O."/>
            <person name="Meyerdierks A."/>
            <person name="Storesund J.E."/>
            <person name="Kallscheuer N."/>
            <person name="Luecker S."/>
            <person name="Lage O.M."/>
            <person name="Pohl T."/>
            <person name="Merkel B.J."/>
            <person name="Hornburger P."/>
            <person name="Mueller R.-W."/>
            <person name="Bruemmer F."/>
            <person name="Labrenz M."/>
            <person name="Spormann A.M."/>
            <person name="Op Den Camp H."/>
            <person name="Overmann J."/>
            <person name="Amann R."/>
            <person name="Jetten M.S.M."/>
            <person name="Mascher T."/>
            <person name="Medema M.H."/>
            <person name="Devos D.P."/>
            <person name="Kaster A.-K."/>
            <person name="Ovreas L."/>
            <person name="Rohde M."/>
            <person name="Galperin M.Y."/>
            <person name="Jogler C."/>
        </authorList>
    </citation>
    <scope>NUCLEOTIDE SEQUENCE [LARGE SCALE GENOMIC DNA]</scope>
    <source>
        <strain evidence="1 2">Mal64</strain>
    </source>
</reference>
<dbReference type="AlphaFoldDB" id="A0A5C5ZQS8"/>
<protein>
    <submittedName>
        <fullName evidence="1">Uncharacterized protein</fullName>
    </submittedName>
</protein>
<comment type="caution">
    <text evidence="1">The sequence shown here is derived from an EMBL/GenBank/DDBJ whole genome shotgun (WGS) entry which is preliminary data.</text>
</comment>
<evidence type="ECO:0000313" key="1">
    <source>
        <dbReference type="EMBL" id="TWT88653.1"/>
    </source>
</evidence>